<evidence type="ECO:0000313" key="2">
    <source>
        <dbReference type="EMBL" id="EDM88175.1"/>
    </source>
</evidence>
<name>A5ZQ11_9FIRM</name>
<dbReference type="HOGENOM" id="CLU_155695_0_0_9"/>
<protein>
    <submittedName>
        <fullName evidence="2">Uncharacterized protein</fullName>
    </submittedName>
</protein>
<dbReference type="eggNOG" id="ENOG5032WN6">
    <property type="taxonomic scope" value="Bacteria"/>
</dbReference>
<comment type="caution">
    <text evidence="2">The sequence shown here is derived from an EMBL/GenBank/DDBJ whole genome shotgun (WGS) entry which is preliminary data.</text>
</comment>
<reference evidence="2 3" key="2">
    <citation type="submission" date="2007-04" db="EMBL/GenBank/DDBJ databases">
        <title>Draft genome sequence of Ruminococcus obeum (ATCC 29174).</title>
        <authorList>
            <person name="Sudarsanam P."/>
            <person name="Ley R."/>
            <person name="Guruge J."/>
            <person name="Turnbaugh P.J."/>
            <person name="Mahowald M."/>
            <person name="Liep D."/>
            <person name="Gordon J."/>
        </authorList>
    </citation>
    <scope>NUCLEOTIDE SEQUENCE [LARGE SCALE GENOMIC DNA]</scope>
    <source>
        <strain evidence="2 3">ATCC 29174</strain>
    </source>
</reference>
<evidence type="ECO:0000256" key="1">
    <source>
        <dbReference type="SAM" id="Phobius"/>
    </source>
</evidence>
<feature type="transmembrane region" description="Helical" evidence="1">
    <location>
        <begin position="101"/>
        <end position="118"/>
    </location>
</feature>
<dbReference type="EMBL" id="AAVO02000003">
    <property type="protein sequence ID" value="EDM88175.1"/>
    <property type="molecule type" value="Genomic_DNA"/>
</dbReference>
<proteinExistence type="predicted"/>
<keyword evidence="1" id="KW-0472">Membrane</keyword>
<reference evidence="2 3" key="1">
    <citation type="submission" date="2007-03" db="EMBL/GenBank/DDBJ databases">
        <authorList>
            <person name="Fulton L."/>
            <person name="Clifton S."/>
            <person name="Fulton B."/>
            <person name="Xu J."/>
            <person name="Minx P."/>
            <person name="Pepin K.H."/>
            <person name="Johnson M."/>
            <person name="Thiruvilangam P."/>
            <person name="Bhonagiri V."/>
            <person name="Nash W.E."/>
            <person name="Mardis E.R."/>
            <person name="Wilson R.K."/>
        </authorList>
    </citation>
    <scope>NUCLEOTIDE SEQUENCE [LARGE SCALE GENOMIC DNA]</scope>
    <source>
        <strain evidence="2 3">ATCC 29174</strain>
    </source>
</reference>
<keyword evidence="1" id="KW-0812">Transmembrane</keyword>
<accession>A5ZQ11</accession>
<organism evidence="2 3">
    <name type="scientific">Blautia obeum ATCC 29174</name>
    <dbReference type="NCBI Taxonomy" id="411459"/>
    <lineage>
        <taxon>Bacteria</taxon>
        <taxon>Bacillati</taxon>
        <taxon>Bacillota</taxon>
        <taxon>Clostridia</taxon>
        <taxon>Lachnospirales</taxon>
        <taxon>Lachnospiraceae</taxon>
        <taxon>Blautia</taxon>
    </lineage>
</organism>
<dbReference type="AlphaFoldDB" id="A5ZQ11"/>
<dbReference type="Proteomes" id="UP000006002">
    <property type="component" value="Unassembled WGS sequence"/>
</dbReference>
<gene>
    <name evidence="2" type="ORF">RUMOBE_01081</name>
</gene>
<evidence type="ECO:0000313" key="3">
    <source>
        <dbReference type="Proteomes" id="UP000006002"/>
    </source>
</evidence>
<sequence>MQMQTMWNGKKKRQDGKEVRTMDEYITRAEHAEFCARLDAENNRQNRRIEILEGTTKQISELTTSVQKLAMSVENMVKEQGRQGDRLEALENRDGEMWRKVTGYVLTTIIGIAIGFLAKQIGF</sequence>
<keyword evidence="1" id="KW-1133">Transmembrane helix</keyword>